<name>A0AAD4D7H4_9FUNG</name>
<sequence length="91" mass="10320">MARQSFVLRPHSDQDALSRTHPFRNEQVLTMGTRSASLAKLAVLQWQREPIDTMKDIYKEEILAIPEGVKVEVKARQVTVTGPRGTLSKNF</sequence>
<gene>
    <name evidence="2" type="ORF">BGZ95_002554</name>
</gene>
<proteinExistence type="predicted"/>
<dbReference type="AlphaFoldDB" id="A0AAD4D7H4"/>
<feature type="region of interest" description="Disordered" evidence="1">
    <location>
        <begin position="1"/>
        <end position="21"/>
    </location>
</feature>
<protein>
    <recommendedName>
        <fullName evidence="4">Ribosomal protein L6</fullName>
    </recommendedName>
</protein>
<feature type="non-terminal residue" evidence="2">
    <location>
        <position position="1"/>
    </location>
</feature>
<dbReference type="GO" id="GO:0006412">
    <property type="term" value="P:translation"/>
    <property type="evidence" value="ECO:0007669"/>
    <property type="project" value="InterPro"/>
</dbReference>
<evidence type="ECO:0000313" key="2">
    <source>
        <dbReference type="EMBL" id="KAG0268221.1"/>
    </source>
</evidence>
<dbReference type="SUPFAM" id="SSF56053">
    <property type="entry name" value="Ribosomal protein L6"/>
    <property type="match status" value="1"/>
</dbReference>
<dbReference type="EMBL" id="JAAAIL010001545">
    <property type="protein sequence ID" value="KAG0268221.1"/>
    <property type="molecule type" value="Genomic_DNA"/>
</dbReference>
<evidence type="ECO:0008006" key="4">
    <source>
        <dbReference type="Google" id="ProtNLM"/>
    </source>
</evidence>
<keyword evidence="3" id="KW-1185">Reference proteome</keyword>
<evidence type="ECO:0000256" key="1">
    <source>
        <dbReference type="SAM" id="MobiDB-lite"/>
    </source>
</evidence>
<dbReference type="Gene3D" id="3.90.930.12">
    <property type="entry name" value="Ribosomal protein L6, alpha-beta domain"/>
    <property type="match status" value="1"/>
</dbReference>
<comment type="caution">
    <text evidence="2">The sequence shown here is derived from an EMBL/GenBank/DDBJ whole genome shotgun (WGS) entry which is preliminary data.</text>
</comment>
<dbReference type="GO" id="GO:0019843">
    <property type="term" value="F:rRNA binding"/>
    <property type="evidence" value="ECO:0007669"/>
    <property type="project" value="InterPro"/>
</dbReference>
<dbReference type="GO" id="GO:0003735">
    <property type="term" value="F:structural constituent of ribosome"/>
    <property type="evidence" value="ECO:0007669"/>
    <property type="project" value="InterPro"/>
</dbReference>
<evidence type="ECO:0000313" key="3">
    <source>
        <dbReference type="Proteomes" id="UP001194580"/>
    </source>
</evidence>
<reference evidence="2" key="1">
    <citation type="journal article" date="2020" name="Fungal Divers.">
        <title>Resolving the Mortierellaceae phylogeny through synthesis of multi-gene phylogenetics and phylogenomics.</title>
        <authorList>
            <person name="Vandepol N."/>
            <person name="Liber J."/>
            <person name="Desiro A."/>
            <person name="Na H."/>
            <person name="Kennedy M."/>
            <person name="Barry K."/>
            <person name="Grigoriev I.V."/>
            <person name="Miller A.N."/>
            <person name="O'Donnell K."/>
            <person name="Stajich J.E."/>
            <person name="Bonito G."/>
        </authorList>
    </citation>
    <scope>NUCLEOTIDE SEQUENCE</scope>
    <source>
        <strain evidence="2">NRRL 28262</strain>
    </source>
</reference>
<organism evidence="2 3">
    <name type="scientific">Linnemannia exigua</name>
    <dbReference type="NCBI Taxonomy" id="604196"/>
    <lineage>
        <taxon>Eukaryota</taxon>
        <taxon>Fungi</taxon>
        <taxon>Fungi incertae sedis</taxon>
        <taxon>Mucoromycota</taxon>
        <taxon>Mortierellomycotina</taxon>
        <taxon>Mortierellomycetes</taxon>
        <taxon>Mortierellales</taxon>
        <taxon>Mortierellaceae</taxon>
        <taxon>Linnemannia</taxon>
    </lineage>
</organism>
<dbReference type="InterPro" id="IPR036789">
    <property type="entry name" value="Ribosomal_uL6-like_a/b-dom_sf"/>
</dbReference>
<dbReference type="GO" id="GO:0005840">
    <property type="term" value="C:ribosome"/>
    <property type="evidence" value="ECO:0007669"/>
    <property type="project" value="InterPro"/>
</dbReference>
<accession>A0AAD4D7H4</accession>
<dbReference type="Proteomes" id="UP001194580">
    <property type="component" value="Unassembled WGS sequence"/>
</dbReference>